<evidence type="ECO:0000313" key="4">
    <source>
        <dbReference type="EMBL" id="KAJ7329025.1"/>
    </source>
</evidence>
<evidence type="ECO:0000256" key="1">
    <source>
        <dbReference type="SAM" id="Phobius"/>
    </source>
</evidence>
<keyword evidence="1" id="KW-1133">Transmembrane helix</keyword>
<dbReference type="Proteomes" id="UP001163046">
    <property type="component" value="Unassembled WGS sequence"/>
</dbReference>
<dbReference type="InterPro" id="IPR036179">
    <property type="entry name" value="Ig-like_dom_sf"/>
</dbReference>
<dbReference type="Gene3D" id="2.60.40.10">
    <property type="entry name" value="Immunoglobulins"/>
    <property type="match status" value="5"/>
</dbReference>
<dbReference type="SUPFAM" id="SSF48726">
    <property type="entry name" value="Immunoglobulin"/>
    <property type="match status" value="1"/>
</dbReference>
<dbReference type="InterPro" id="IPR050713">
    <property type="entry name" value="RTP_Phos/Ushers"/>
</dbReference>
<dbReference type="InterPro" id="IPR013783">
    <property type="entry name" value="Ig-like_fold"/>
</dbReference>
<feature type="domain" description="Fibronectin type-III" evidence="3">
    <location>
        <begin position="117"/>
        <end position="208"/>
    </location>
</feature>
<feature type="domain" description="Ig-like" evidence="2">
    <location>
        <begin position="30"/>
        <end position="112"/>
    </location>
</feature>
<dbReference type="InterPro" id="IPR003961">
    <property type="entry name" value="FN3_dom"/>
</dbReference>
<dbReference type="PANTHER" id="PTHR46957:SF3">
    <property type="entry name" value="CYTOKINE RECEPTOR"/>
    <property type="match status" value="1"/>
</dbReference>
<dbReference type="EMBL" id="MU827794">
    <property type="protein sequence ID" value="KAJ7329025.1"/>
    <property type="molecule type" value="Genomic_DNA"/>
</dbReference>
<dbReference type="InterPro" id="IPR007110">
    <property type="entry name" value="Ig-like_dom"/>
</dbReference>
<keyword evidence="1" id="KW-0812">Transmembrane</keyword>
<protein>
    <submittedName>
        <fullName evidence="4">Uncharacterized protein</fullName>
    </submittedName>
</protein>
<sequence>MRVLVIGAIIALTNCTFQIDYFYFTQQDAPVINKTASSQNVPAWAGTTTNLSCIADGNPAPHYTWTNSSGIVATSEENGILRVTPQGNNGFGPYTCKVENNKGKDYLDVSLVKVDKPVVKLEAHSRSAFDLSFKWSLLSSDSSNYFLQYYTLQYHTVDSKIRKVPKIPPKTTEYQLTNLQPYTRYIVELYATNKHFTSDPSRVEVMTTEAGNVKANVINSTAIHVTWTPPLKPNGPLKLYTVFYDETEGFVLASAQRKSVLSNITEYFIGGLNPFTNYTVIVKVENSIDFKKSSAVTVITKPSAPSKPGELEVNITGPHSVRLRWRKPKKANGIIVLFKVRMFWRFKNVKGGYKYNTYQIPAKVTTRAGKRRFAREISDYAVQSLEPFRDIELKRVQPFAIISIRISEGTRDTDKEPLWSEFSNNQTIETMEGAPSAPRSVELQEKTATSLLVTWKSPEYPNGIIQRYRIIYSNNTGRNYSTADITKGLKNKTLFYMLSSLKEDTEYLIYVQAFTSYPGEVSYPVTFNKSPGNVSGRSGVDAGSLYGGVFAGIIILAFVIIIVALVIRKHRKQRDSTELKSNRYAVANSNDSGIGDKESLDRVPGIKYLQGGRRGSEGSESWV</sequence>
<dbReference type="PROSITE" id="PS50835">
    <property type="entry name" value="IG_LIKE"/>
    <property type="match status" value="1"/>
</dbReference>
<evidence type="ECO:0000259" key="3">
    <source>
        <dbReference type="PROSITE" id="PS50853"/>
    </source>
</evidence>
<name>A0A9W9YAM9_9CNID</name>
<dbReference type="Pfam" id="PF00041">
    <property type="entry name" value="fn3"/>
    <property type="match status" value="3"/>
</dbReference>
<dbReference type="InterPro" id="IPR036116">
    <property type="entry name" value="FN3_sf"/>
</dbReference>
<dbReference type="PANTHER" id="PTHR46957">
    <property type="entry name" value="CYTOKINE RECEPTOR"/>
    <property type="match status" value="1"/>
</dbReference>
<dbReference type="SMART" id="SM00060">
    <property type="entry name" value="FN3"/>
    <property type="match status" value="4"/>
</dbReference>
<accession>A0A9W9YAM9</accession>
<gene>
    <name evidence="4" type="ORF">OS493_023318</name>
</gene>
<dbReference type="Pfam" id="PF13927">
    <property type="entry name" value="Ig_3"/>
    <property type="match status" value="1"/>
</dbReference>
<proteinExistence type="predicted"/>
<keyword evidence="1" id="KW-0472">Membrane</keyword>
<reference evidence="4" key="1">
    <citation type="submission" date="2023-01" db="EMBL/GenBank/DDBJ databases">
        <title>Genome assembly of the deep-sea coral Lophelia pertusa.</title>
        <authorList>
            <person name="Herrera S."/>
            <person name="Cordes E."/>
        </authorList>
    </citation>
    <scope>NUCLEOTIDE SEQUENCE</scope>
    <source>
        <strain evidence="4">USNM1676648</strain>
        <tissue evidence="4">Polyp</tissue>
    </source>
</reference>
<feature type="domain" description="Fibronectin type-III" evidence="3">
    <location>
        <begin position="209"/>
        <end position="303"/>
    </location>
</feature>
<dbReference type="OrthoDB" id="5978674at2759"/>
<evidence type="ECO:0000259" key="2">
    <source>
        <dbReference type="PROSITE" id="PS50835"/>
    </source>
</evidence>
<dbReference type="GO" id="GO:0016020">
    <property type="term" value="C:membrane"/>
    <property type="evidence" value="ECO:0007669"/>
    <property type="project" value="UniProtKB-SubCell"/>
</dbReference>
<dbReference type="SUPFAM" id="SSF49265">
    <property type="entry name" value="Fibronectin type III"/>
    <property type="match status" value="3"/>
</dbReference>
<keyword evidence="5" id="KW-1185">Reference proteome</keyword>
<feature type="transmembrane region" description="Helical" evidence="1">
    <location>
        <begin position="545"/>
        <end position="567"/>
    </location>
</feature>
<dbReference type="AlphaFoldDB" id="A0A9W9YAM9"/>
<evidence type="ECO:0000313" key="5">
    <source>
        <dbReference type="Proteomes" id="UP001163046"/>
    </source>
</evidence>
<feature type="domain" description="Fibronectin type-III" evidence="3">
    <location>
        <begin position="437"/>
        <end position="532"/>
    </location>
</feature>
<organism evidence="4 5">
    <name type="scientific">Desmophyllum pertusum</name>
    <dbReference type="NCBI Taxonomy" id="174260"/>
    <lineage>
        <taxon>Eukaryota</taxon>
        <taxon>Metazoa</taxon>
        <taxon>Cnidaria</taxon>
        <taxon>Anthozoa</taxon>
        <taxon>Hexacorallia</taxon>
        <taxon>Scleractinia</taxon>
        <taxon>Caryophylliina</taxon>
        <taxon>Caryophylliidae</taxon>
        <taxon>Desmophyllum</taxon>
    </lineage>
</organism>
<dbReference type="PROSITE" id="PS50853">
    <property type="entry name" value="FN3"/>
    <property type="match status" value="3"/>
</dbReference>
<dbReference type="CDD" id="cd00063">
    <property type="entry name" value="FN3"/>
    <property type="match status" value="4"/>
</dbReference>
<comment type="caution">
    <text evidence="4">The sequence shown here is derived from an EMBL/GenBank/DDBJ whole genome shotgun (WGS) entry which is preliminary data.</text>
</comment>